<comment type="caution">
    <text evidence="2">The sequence shown here is derived from an EMBL/GenBank/DDBJ whole genome shotgun (WGS) entry which is preliminary data.</text>
</comment>
<evidence type="ECO:0008006" key="4">
    <source>
        <dbReference type="Google" id="ProtNLM"/>
    </source>
</evidence>
<feature type="chain" id="PRO_5019087387" description="DUF4920 domain-containing protein" evidence="1">
    <location>
        <begin position="22"/>
        <end position="156"/>
    </location>
</feature>
<name>A0A444VRN2_9FLAO</name>
<evidence type="ECO:0000313" key="2">
    <source>
        <dbReference type="EMBL" id="RYC53339.1"/>
    </source>
</evidence>
<keyword evidence="1" id="KW-0732">Signal</keyword>
<gene>
    <name evidence="2" type="ORF">DN53_03715</name>
</gene>
<sequence>MRSFNIFCTVFLVFSIQVVLAQHSVKGAYYGEEFAISEKVNEGKAIYTGLTAKDSLQTQLSGEIREVCQAKGCWMKVEIAPQEEVFVRFKDYGFFVPKDAADKKVFMQGVAFLEEMSVDDQRHYAKDSGASEEEINQIKEPKRILRFEAEGVLIKD</sequence>
<reference evidence="2 3" key="1">
    <citation type="submission" date="2014-04" db="EMBL/GenBank/DDBJ databases">
        <title>Whole genome of Muricauda olearia.</title>
        <authorList>
            <person name="Zhang X.-H."/>
            <person name="Tang K."/>
        </authorList>
    </citation>
    <scope>NUCLEOTIDE SEQUENCE [LARGE SCALE GENOMIC DNA]</scope>
    <source>
        <strain evidence="2 3">Th120</strain>
    </source>
</reference>
<dbReference type="AlphaFoldDB" id="A0A444VRN2"/>
<dbReference type="EMBL" id="JJMP01000001">
    <property type="protein sequence ID" value="RYC53339.1"/>
    <property type="molecule type" value="Genomic_DNA"/>
</dbReference>
<accession>A0A444VRN2</accession>
<protein>
    <recommendedName>
        <fullName evidence="4">DUF4920 domain-containing protein</fullName>
    </recommendedName>
</protein>
<keyword evidence="3" id="KW-1185">Reference proteome</keyword>
<dbReference type="Pfam" id="PF16267">
    <property type="entry name" value="DUF4920"/>
    <property type="match status" value="1"/>
</dbReference>
<proteinExistence type="predicted"/>
<feature type="signal peptide" evidence="1">
    <location>
        <begin position="1"/>
        <end position="21"/>
    </location>
</feature>
<organism evidence="2 3">
    <name type="scientific">Flagellimonas olearia</name>
    <dbReference type="NCBI Taxonomy" id="552546"/>
    <lineage>
        <taxon>Bacteria</taxon>
        <taxon>Pseudomonadati</taxon>
        <taxon>Bacteroidota</taxon>
        <taxon>Flavobacteriia</taxon>
        <taxon>Flavobacteriales</taxon>
        <taxon>Flavobacteriaceae</taxon>
        <taxon>Flagellimonas</taxon>
    </lineage>
</organism>
<evidence type="ECO:0000256" key="1">
    <source>
        <dbReference type="SAM" id="SignalP"/>
    </source>
</evidence>
<evidence type="ECO:0000313" key="3">
    <source>
        <dbReference type="Proteomes" id="UP000290261"/>
    </source>
</evidence>
<dbReference type="Proteomes" id="UP000290261">
    <property type="component" value="Unassembled WGS sequence"/>
</dbReference>
<dbReference type="InterPro" id="IPR032577">
    <property type="entry name" value="DUF4920"/>
</dbReference>